<dbReference type="PROSITE" id="PS01124">
    <property type="entry name" value="HTH_ARAC_FAMILY_2"/>
    <property type="match status" value="1"/>
</dbReference>
<dbReference type="InterPro" id="IPR032687">
    <property type="entry name" value="AraC-type_N"/>
</dbReference>
<keyword evidence="3" id="KW-0804">Transcription</keyword>
<protein>
    <submittedName>
        <fullName evidence="5">AraC family transcriptional regulator ligand-binding domain-containing protein</fullName>
    </submittedName>
</protein>
<dbReference type="EMBL" id="JAUKVY010000053">
    <property type="protein sequence ID" value="MDO1537914.1"/>
    <property type="molecule type" value="Genomic_DNA"/>
</dbReference>
<dbReference type="PANTHER" id="PTHR47894:SF1">
    <property type="entry name" value="HTH-TYPE TRANSCRIPTIONAL REGULATOR VQSM"/>
    <property type="match status" value="1"/>
</dbReference>
<evidence type="ECO:0000256" key="3">
    <source>
        <dbReference type="ARBA" id="ARBA00023163"/>
    </source>
</evidence>
<feature type="domain" description="HTH araC/xylS-type" evidence="4">
    <location>
        <begin position="240"/>
        <end position="337"/>
    </location>
</feature>
<organism evidence="5 6">
    <name type="scientific">Variovorax ginsengisoli</name>
    <dbReference type="NCBI Taxonomy" id="363844"/>
    <lineage>
        <taxon>Bacteria</taxon>
        <taxon>Pseudomonadati</taxon>
        <taxon>Pseudomonadota</taxon>
        <taxon>Betaproteobacteria</taxon>
        <taxon>Burkholderiales</taxon>
        <taxon>Comamonadaceae</taxon>
        <taxon>Variovorax</taxon>
    </lineage>
</organism>
<keyword evidence="1" id="KW-0805">Transcription regulation</keyword>
<gene>
    <name evidence="5" type="ORF">Q2T77_37370</name>
</gene>
<dbReference type="PANTHER" id="PTHR47894">
    <property type="entry name" value="HTH-TYPE TRANSCRIPTIONAL REGULATOR GADX"/>
    <property type="match status" value="1"/>
</dbReference>
<dbReference type="Pfam" id="PF12833">
    <property type="entry name" value="HTH_18"/>
    <property type="match status" value="1"/>
</dbReference>
<evidence type="ECO:0000259" key="4">
    <source>
        <dbReference type="PROSITE" id="PS01124"/>
    </source>
</evidence>
<dbReference type="Proteomes" id="UP001169027">
    <property type="component" value="Unassembled WGS sequence"/>
</dbReference>
<dbReference type="SUPFAM" id="SSF46689">
    <property type="entry name" value="Homeodomain-like"/>
    <property type="match status" value="1"/>
</dbReference>
<dbReference type="PRINTS" id="PR00032">
    <property type="entry name" value="HTHARAC"/>
</dbReference>
<dbReference type="InterPro" id="IPR018060">
    <property type="entry name" value="HTH_AraC"/>
</dbReference>
<dbReference type="SMART" id="SM00342">
    <property type="entry name" value="HTH_ARAC"/>
    <property type="match status" value="1"/>
</dbReference>
<evidence type="ECO:0000256" key="2">
    <source>
        <dbReference type="ARBA" id="ARBA00023125"/>
    </source>
</evidence>
<evidence type="ECO:0000313" key="6">
    <source>
        <dbReference type="Proteomes" id="UP001169027"/>
    </source>
</evidence>
<accession>A0ABT8SGA0</accession>
<dbReference type="InterPro" id="IPR018062">
    <property type="entry name" value="HTH_AraC-typ_CS"/>
</dbReference>
<reference evidence="5" key="1">
    <citation type="submission" date="2023-06" db="EMBL/GenBank/DDBJ databases">
        <authorList>
            <person name="Jiang Y."/>
            <person name="Liu Q."/>
        </authorList>
    </citation>
    <scope>NUCLEOTIDE SEQUENCE</scope>
    <source>
        <strain evidence="5">CGMCC 1.12090</strain>
    </source>
</reference>
<evidence type="ECO:0000256" key="1">
    <source>
        <dbReference type="ARBA" id="ARBA00023015"/>
    </source>
</evidence>
<dbReference type="InterPro" id="IPR020449">
    <property type="entry name" value="Tscrpt_reg_AraC-type_HTH"/>
</dbReference>
<dbReference type="RefSeq" id="WP_301816327.1">
    <property type="nucleotide sequence ID" value="NZ_JAUJZH010000053.1"/>
</dbReference>
<keyword evidence="2" id="KW-0238">DNA-binding</keyword>
<dbReference type="Gene3D" id="1.10.10.60">
    <property type="entry name" value="Homeodomain-like"/>
    <property type="match status" value="1"/>
</dbReference>
<sequence>MIAAPKTVPTRYFSLLLDIVARQGVDVSRLLALAKIDASRFEGSNGALAPRDVDALVEAAYTLTGREDLGFELGRTVKLNSHDLMGYAMLSCRDLDHFMQFTSRYYHFINALFAMKYRRGARQGEVTFNPVVAMPLATMHFALEAMAVSFQDQVQVLFRSDLAYEIRMGMSSPAHAARYAALAPVRFHFDDAAPPGIRVLFEGEMLDRPLPMPSPALVQQIEQRLHVLQRRPAPDGEWGPYIAMLLRETRGQQLTLTEIAQRLRISDRTIDRNLKKEGLSFRLLSQKVRLERAQDLLRQPDATLQQVSMELGFGDVANFSRAFRRDAGVTPKEYLQIFRNGGEEAVTVPRP</sequence>
<dbReference type="PROSITE" id="PS00041">
    <property type="entry name" value="HTH_ARAC_FAMILY_1"/>
    <property type="match status" value="1"/>
</dbReference>
<proteinExistence type="predicted"/>
<name>A0ABT8SGA0_9BURK</name>
<evidence type="ECO:0000313" key="5">
    <source>
        <dbReference type="EMBL" id="MDO1537914.1"/>
    </source>
</evidence>
<comment type="caution">
    <text evidence="5">The sequence shown here is derived from an EMBL/GenBank/DDBJ whole genome shotgun (WGS) entry which is preliminary data.</text>
</comment>
<keyword evidence="6" id="KW-1185">Reference proteome</keyword>
<dbReference type="Pfam" id="PF12625">
    <property type="entry name" value="Arabinose_bd"/>
    <property type="match status" value="1"/>
</dbReference>
<dbReference type="InterPro" id="IPR009057">
    <property type="entry name" value="Homeodomain-like_sf"/>
</dbReference>